<reference evidence="2" key="1">
    <citation type="journal article" date="2019" name="Int. J. Syst. Evol. Microbiol.">
        <title>The Global Catalogue of Microorganisms (GCM) 10K type strain sequencing project: providing services to taxonomists for standard genome sequencing and annotation.</title>
        <authorList>
            <consortium name="The Broad Institute Genomics Platform"/>
            <consortium name="The Broad Institute Genome Sequencing Center for Infectious Disease"/>
            <person name="Wu L."/>
            <person name="Ma J."/>
        </authorList>
    </citation>
    <scope>NUCLEOTIDE SEQUENCE [LARGE SCALE GENOMIC DNA]</scope>
    <source>
        <strain evidence="2">CCM 8927</strain>
    </source>
</reference>
<name>A0ABW1RN99_9LACO</name>
<comment type="caution">
    <text evidence="1">The sequence shown here is derived from an EMBL/GenBank/DDBJ whole genome shotgun (WGS) entry which is preliminary data.</text>
</comment>
<evidence type="ECO:0000313" key="2">
    <source>
        <dbReference type="Proteomes" id="UP001596288"/>
    </source>
</evidence>
<evidence type="ECO:0000313" key="1">
    <source>
        <dbReference type="EMBL" id="MFC6176960.1"/>
    </source>
</evidence>
<protein>
    <submittedName>
        <fullName evidence="1">Zinc ribbon domain-containing protein</fullName>
    </submittedName>
</protein>
<proteinExistence type="predicted"/>
<keyword evidence="2" id="KW-1185">Reference proteome</keyword>
<sequence>MSKIQTNLNSIYSYKEGLGYPSRSNMIVLVHVRGKHELSSLGRIFGDAMTKGRTGYFICFESGGLLFMQVNRKGMFTDNNSFMPRGKFSQIEIEKRNWIGGHYSSKQYNMELFDSQSETVEFTIYEKRSGIEWLEKYLQITIDNLSYYMRETNVLPLMDDTVKKKGNSEELIRNEKQQSKESDNFDSRFKFCAHCGNKLDIDDEYCKKCGVKSGI</sequence>
<dbReference type="Proteomes" id="UP001596288">
    <property type="component" value="Unassembled WGS sequence"/>
</dbReference>
<accession>A0ABW1RN99</accession>
<organism evidence="1 2">
    <name type="scientific">Companilactobacillus huachuanensis</name>
    <dbReference type="NCBI Taxonomy" id="2559914"/>
    <lineage>
        <taxon>Bacteria</taxon>
        <taxon>Bacillati</taxon>
        <taxon>Bacillota</taxon>
        <taxon>Bacilli</taxon>
        <taxon>Lactobacillales</taxon>
        <taxon>Lactobacillaceae</taxon>
        <taxon>Companilactobacillus</taxon>
    </lineage>
</organism>
<dbReference type="RefSeq" id="WP_137610637.1">
    <property type="nucleotide sequence ID" value="NZ_BJDF01000003.1"/>
</dbReference>
<gene>
    <name evidence="1" type="ORF">ACFQAV_08915</name>
</gene>
<dbReference type="EMBL" id="JBHSSF010000020">
    <property type="protein sequence ID" value="MFC6176960.1"/>
    <property type="molecule type" value="Genomic_DNA"/>
</dbReference>